<dbReference type="SUPFAM" id="SSF54373">
    <property type="entry name" value="FAD-linked reductases, C-terminal domain"/>
    <property type="match status" value="1"/>
</dbReference>
<evidence type="ECO:0000259" key="9">
    <source>
        <dbReference type="Pfam" id="PF01266"/>
    </source>
</evidence>
<reference evidence="10 11" key="1">
    <citation type="submission" date="2019-03" db="EMBL/GenBank/DDBJ databases">
        <authorList>
            <person name="Zhang S."/>
        </authorList>
    </citation>
    <scope>NUCLEOTIDE SEQUENCE [LARGE SCALE GENOMIC DNA]</scope>
    <source>
        <strain evidence="10 11">S4J41</strain>
    </source>
</reference>
<feature type="domain" description="FAD dependent oxidoreductase" evidence="9">
    <location>
        <begin position="3"/>
        <end position="312"/>
    </location>
</feature>
<evidence type="ECO:0000256" key="3">
    <source>
        <dbReference type="ARBA" id="ARBA00022630"/>
    </source>
</evidence>
<dbReference type="Pfam" id="PF01266">
    <property type="entry name" value="DAO"/>
    <property type="match status" value="1"/>
</dbReference>
<dbReference type="AlphaFoldDB" id="A0A4R5EYE2"/>
<evidence type="ECO:0000256" key="5">
    <source>
        <dbReference type="ARBA" id="ARBA00023002"/>
    </source>
</evidence>
<protein>
    <recommendedName>
        <fullName evidence="7">D-amino-acid oxidase</fullName>
        <ecNumber evidence="6">1.4.3.3</ecNumber>
    </recommendedName>
</protein>
<organism evidence="10 11">
    <name type="scientific">Antarcticimicrobium sediminis</name>
    <dbReference type="NCBI Taxonomy" id="2546227"/>
    <lineage>
        <taxon>Bacteria</taxon>
        <taxon>Pseudomonadati</taxon>
        <taxon>Pseudomonadota</taxon>
        <taxon>Alphaproteobacteria</taxon>
        <taxon>Rhodobacterales</taxon>
        <taxon>Paracoccaceae</taxon>
        <taxon>Antarcticimicrobium</taxon>
    </lineage>
</organism>
<accession>A0A4R5EYE2</accession>
<proteinExistence type="inferred from homology"/>
<dbReference type="GO" id="GO:0046416">
    <property type="term" value="P:D-amino acid metabolic process"/>
    <property type="evidence" value="ECO:0007669"/>
    <property type="project" value="InterPro"/>
</dbReference>
<comment type="caution">
    <text evidence="10">The sequence shown here is derived from an EMBL/GenBank/DDBJ whole genome shotgun (WGS) entry which is preliminary data.</text>
</comment>
<comment type="catalytic activity">
    <reaction evidence="8">
        <text>a D-alpha-amino acid + O2 + H2O = a 2-oxocarboxylate + H2O2 + NH4(+)</text>
        <dbReference type="Rhea" id="RHEA:21816"/>
        <dbReference type="ChEBI" id="CHEBI:15377"/>
        <dbReference type="ChEBI" id="CHEBI:15379"/>
        <dbReference type="ChEBI" id="CHEBI:16240"/>
        <dbReference type="ChEBI" id="CHEBI:28938"/>
        <dbReference type="ChEBI" id="CHEBI:35179"/>
        <dbReference type="ChEBI" id="CHEBI:59871"/>
        <dbReference type="EC" id="1.4.3.3"/>
    </reaction>
    <physiologicalReaction direction="left-to-right" evidence="8">
        <dbReference type="Rhea" id="RHEA:21817"/>
    </physiologicalReaction>
</comment>
<evidence type="ECO:0000256" key="7">
    <source>
        <dbReference type="ARBA" id="ARBA00039751"/>
    </source>
</evidence>
<gene>
    <name evidence="10" type="ORF">E1B25_03515</name>
</gene>
<dbReference type="EC" id="1.4.3.3" evidence="6"/>
<dbReference type="SUPFAM" id="SSF51971">
    <property type="entry name" value="Nucleotide-binding domain"/>
    <property type="match status" value="1"/>
</dbReference>
<keyword evidence="3" id="KW-0285">Flavoprotein</keyword>
<dbReference type="EMBL" id="SMFP01000002">
    <property type="protein sequence ID" value="TDE40041.1"/>
    <property type="molecule type" value="Genomic_DNA"/>
</dbReference>
<keyword evidence="11" id="KW-1185">Reference proteome</keyword>
<evidence type="ECO:0000256" key="4">
    <source>
        <dbReference type="ARBA" id="ARBA00022827"/>
    </source>
</evidence>
<dbReference type="RefSeq" id="WP_132827297.1">
    <property type="nucleotide sequence ID" value="NZ_SMFP01000002.1"/>
</dbReference>
<evidence type="ECO:0000256" key="8">
    <source>
        <dbReference type="ARBA" id="ARBA00049547"/>
    </source>
</evidence>
<dbReference type="Gene3D" id="3.50.50.60">
    <property type="entry name" value="FAD/NAD(P)-binding domain"/>
    <property type="match status" value="2"/>
</dbReference>
<comment type="similarity">
    <text evidence="2">Belongs to the DAMOX/DASOX family.</text>
</comment>
<evidence type="ECO:0000313" key="10">
    <source>
        <dbReference type="EMBL" id="TDE40041.1"/>
    </source>
</evidence>
<dbReference type="InterPro" id="IPR036188">
    <property type="entry name" value="FAD/NAD-bd_sf"/>
</dbReference>
<dbReference type="PANTHER" id="PTHR11530:SF11">
    <property type="entry name" value="D-ASPARTATE OXIDASE"/>
    <property type="match status" value="1"/>
</dbReference>
<keyword evidence="4" id="KW-0274">FAD</keyword>
<dbReference type="InterPro" id="IPR023209">
    <property type="entry name" value="DAO"/>
</dbReference>
<dbReference type="Gene3D" id="3.30.9.10">
    <property type="entry name" value="D-Amino Acid Oxidase, subunit A, domain 2"/>
    <property type="match status" value="2"/>
</dbReference>
<keyword evidence="5" id="KW-0560">Oxidoreductase</keyword>
<evidence type="ECO:0000256" key="6">
    <source>
        <dbReference type="ARBA" id="ARBA00039101"/>
    </source>
</evidence>
<sequence>MSDVTIIGAGVAGLWAARSCLARGLHPRVIDRVGPPGPHGCSWWAGGMLAPECESATAEPPIVTHGRQAIGLWSDVTHVIKQGTLALAPERDRGELDRFAARTEGNTACDAAAIAALEPELAGQHRRGVFFAAEAHLDPRQALTDLIRTLADAGVEVETGAVEPKDLSGPVLDCRGLAAQGDVPGLRGVRGEMVVLHSDEIHLSRPIRLLHPRHPLYVVPRANGIFMLGATQIESAARGPMTARSALELLSAAYALDRRFAEAEVVEMGADLRPAFADNVPRVLRRGRVLHLNGLFRHGYLMSPALAEQAAEVLATGHMGDLVHED</sequence>
<dbReference type="OrthoDB" id="9790035at2"/>
<dbReference type="GO" id="GO:0071949">
    <property type="term" value="F:FAD binding"/>
    <property type="evidence" value="ECO:0007669"/>
    <property type="project" value="InterPro"/>
</dbReference>
<dbReference type="Proteomes" id="UP000294662">
    <property type="component" value="Unassembled WGS sequence"/>
</dbReference>
<evidence type="ECO:0000256" key="2">
    <source>
        <dbReference type="ARBA" id="ARBA00006730"/>
    </source>
</evidence>
<comment type="cofactor">
    <cofactor evidence="1">
        <name>FAD</name>
        <dbReference type="ChEBI" id="CHEBI:57692"/>
    </cofactor>
</comment>
<dbReference type="InterPro" id="IPR006076">
    <property type="entry name" value="FAD-dep_OxRdtase"/>
</dbReference>
<evidence type="ECO:0000256" key="1">
    <source>
        <dbReference type="ARBA" id="ARBA00001974"/>
    </source>
</evidence>
<name>A0A4R5EYE2_9RHOB</name>
<dbReference type="PANTHER" id="PTHR11530">
    <property type="entry name" value="D-AMINO ACID OXIDASE"/>
    <property type="match status" value="1"/>
</dbReference>
<dbReference type="GO" id="GO:0003884">
    <property type="term" value="F:D-amino-acid oxidase activity"/>
    <property type="evidence" value="ECO:0007669"/>
    <property type="project" value="UniProtKB-EC"/>
</dbReference>
<evidence type="ECO:0000313" key="11">
    <source>
        <dbReference type="Proteomes" id="UP000294662"/>
    </source>
</evidence>